<dbReference type="SMART" id="SM00297">
    <property type="entry name" value="BROMO"/>
    <property type="match status" value="1"/>
</dbReference>
<evidence type="ECO:0000313" key="5">
    <source>
        <dbReference type="EMBL" id="EAY11959.1"/>
    </source>
</evidence>
<dbReference type="InterPro" id="IPR052442">
    <property type="entry name" value="Env_Response_Regulator"/>
</dbReference>
<protein>
    <submittedName>
        <fullName evidence="5">Bromodomain containing protein</fullName>
    </submittedName>
</protein>
<feature type="region of interest" description="Disordered" evidence="3">
    <location>
        <begin position="151"/>
        <end position="175"/>
    </location>
</feature>
<dbReference type="OrthoDB" id="6017at2759"/>
<dbReference type="EMBL" id="DS113310">
    <property type="protein sequence ID" value="EAY11959.1"/>
    <property type="molecule type" value="Genomic_DNA"/>
</dbReference>
<name>A2E602_TRIV3</name>
<dbReference type="AlphaFoldDB" id="A2E602"/>
<dbReference type="PANTHER" id="PTHR46136">
    <property type="entry name" value="TRANSCRIPTION FACTOR GTE8"/>
    <property type="match status" value="1"/>
</dbReference>
<dbReference type="KEGG" id="tva:4769918"/>
<dbReference type="RefSeq" id="XP_001324182.1">
    <property type="nucleotide sequence ID" value="XM_001324147.1"/>
</dbReference>
<keyword evidence="1 2" id="KW-0103">Bromodomain</keyword>
<reference evidence="5" key="2">
    <citation type="journal article" date="2007" name="Science">
        <title>Draft genome sequence of the sexually transmitted pathogen Trichomonas vaginalis.</title>
        <authorList>
            <person name="Carlton J.M."/>
            <person name="Hirt R.P."/>
            <person name="Silva J.C."/>
            <person name="Delcher A.L."/>
            <person name="Schatz M."/>
            <person name="Zhao Q."/>
            <person name="Wortman J.R."/>
            <person name="Bidwell S.L."/>
            <person name="Alsmark U.C.M."/>
            <person name="Besteiro S."/>
            <person name="Sicheritz-Ponten T."/>
            <person name="Noel C.J."/>
            <person name="Dacks J.B."/>
            <person name="Foster P.G."/>
            <person name="Simillion C."/>
            <person name="Van de Peer Y."/>
            <person name="Miranda-Saavedra D."/>
            <person name="Barton G.J."/>
            <person name="Westrop G.D."/>
            <person name="Mueller S."/>
            <person name="Dessi D."/>
            <person name="Fiori P.L."/>
            <person name="Ren Q."/>
            <person name="Paulsen I."/>
            <person name="Zhang H."/>
            <person name="Bastida-Corcuera F.D."/>
            <person name="Simoes-Barbosa A."/>
            <person name="Brown M.T."/>
            <person name="Hayes R.D."/>
            <person name="Mukherjee M."/>
            <person name="Okumura C.Y."/>
            <person name="Schneider R."/>
            <person name="Smith A.J."/>
            <person name="Vanacova S."/>
            <person name="Villalvazo M."/>
            <person name="Haas B.J."/>
            <person name="Pertea M."/>
            <person name="Feldblyum T.V."/>
            <person name="Utterback T.R."/>
            <person name="Shu C.L."/>
            <person name="Osoegawa K."/>
            <person name="de Jong P.J."/>
            <person name="Hrdy I."/>
            <person name="Horvathova L."/>
            <person name="Zubacova Z."/>
            <person name="Dolezal P."/>
            <person name="Malik S.B."/>
            <person name="Logsdon J.M. Jr."/>
            <person name="Henze K."/>
            <person name="Gupta A."/>
            <person name="Wang C.C."/>
            <person name="Dunne R.L."/>
            <person name="Upcroft J.A."/>
            <person name="Upcroft P."/>
            <person name="White O."/>
            <person name="Salzberg S.L."/>
            <person name="Tang P."/>
            <person name="Chiu C.-H."/>
            <person name="Lee Y.-S."/>
            <person name="Embley T.M."/>
            <person name="Coombs G.H."/>
            <person name="Mottram J.C."/>
            <person name="Tachezy J."/>
            <person name="Fraser-Liggett C.M."/>
            <person name="Johnson P.J."/>
        </authorList>
    </citation>
    <scope>NUCLEOTIDE SEQUENCE [LARGE SCALE GENOMIC DNA]</scope>
    <source>
        <strain evidence="5">G3</strain>
    </source>
</reference>
<reference evidence="5" key="1">
    <citation type="submission" date="2006-10" db="EMBL/GenBank/DDBJ databases">
        <authorList>
            <person name="Amadeo P."/>
            <person name="Zhao Q."/>
            <person name="Wortman J."/>
            <person name="Fraser-Liggett C."/>
            <person name="Carlton J."/>
        </authorList>
    </citation>
    <scope>NUCLEOTIDE SEQUENCE</scope>
    <source>
        <strain evidence="5">G3</strain>
    </source>
</reference>
<accession>A2E602</accession>
<evidence type="ECO:0000313" key="6">
    <source>
        <dbReference type="Proteomes" id="UP000001542"/>
    </source>
</evidence>
<evidence type="ECO:0000256" key="1">
    <source>
        <dbReference type="ARBA" id="ARBA00023117"/>
    </source>
</evidence>
<dbReference type="VEuPathDB" id="TrichDB:TVAGG3_0337410"/>
<dbReference type="InParanoid" id="A2E602"/>
<evidence type="ECO:0000256" key="2">
    <source>
        <dbReference type="PROSITE-ProRule" id="PRU00035"/>
    </source>
</evidence>
<dbReference type="Pfam" id="PF00439">
    <property type="entry name" value="Bromodomain"/>
    <property type="match status" value="1"/>
</dbReference>
<evidence type="ECO:0000256" key="3">
    <source>
        <dbReference type="SAM" id="MobiDB-lite"/>
    </source>
</evidence>
<dbReference type="InterPro" id="IPR001487">
    <property type="entry name" value="Bromodomain"/>
</dbReference>
<dbReference type="STRING" id="5722.A2E602"/>
<proteinExistence type="predicted"/>
<dbReference type="PRINTS" id="PR00503">
    <property type="entry name" value="BROMODOMAIN"/>
</dbReference>
<keyword evidence="6" id="KW-1185">Reference proteome</keyword>
<gene>
    <name evidence="5" type="ORF">TVAG_399650</name>
</gene>
<dbReference type="SUPFAM" id="SSF47370">
    <property type="entry name" value="Bromodomain"/>
    <property type="match status" value="1"/>
</dbReference>
<dbReference type="Gene3D" id="1.20.920.10">
    <property type="entry name" value="Bromodomain-like"/>
    <property type="match status" value="1"/>
</dbReference>
<dbReference type="VEuPathDB" id="TrichDB:TVAG_399650"/>
<sequence>MALTDYQREKCIKLIDTLVTWEVCHPFVKMVDPELDGAPEYFTYVKEPTSLTNIKEKLTNNQYKDIDALKHDVDLIYLNSKTYNGEEAYYTLMAFEARNWFFKKIEHLPSTVEEDWLYKINKLTAKFYDAICHPPSDLDTSTKPPMVEVKQESPQPYHAKGKGKGKTQGKTISFI</sequence>
<dbReference type="PROSITE" id="PS50014">
    <property type="entry name" value="BROMODOMAIN_2"/>
    <property type="match status" value="1"/>
</dbReference>
<evidence type="ECO:0000259" key="4">
    <source>
        <dbReference type="PROSITE" id="PS50014"/>
    </source>
</evidence>
<organism evidence="5 6">
    <name type="scientific">Trichomonas vaginalis (strain ATCC PRA-98 / G3)</name>
    <dbReference type="NCBI Taxonomy" id="412133"/>
    <lineage>
        <taxon>Eukaryota</taxon>
        <taxon>Metamonada</taxon>
        <taxon>Parabasalia</taxon>
        <taxon>Trichomonadida</taxon>
        <taxon>Trichomonadidae</taxon>
        <taxon>Trichomonas</taxon>
    </lineage>
</organism>
<dbReference type="SMR" id="A2E602"/>
<dbReference type="PANTHER" id="PTHR46136:SF1">
    <property type="entry name" value="TRANSCRIPTION FACTOR GTE11-RELATED"/>
    <property type="match status" value="1"/>
</dbReference>
<feature type="domain" description="Bromo" evidence="4">
    <location>
        <begin position="26"/>
        <end position="91"/>
    </location>
</feature>
<dbReference type="Proteomes" id="UP000001542">
    <property type="component" value="Unassembled WGS sequence"/>
</dbReference>
<dbReference type="CDD" id="cd04369">
    <property type="entry name" value="Bromodomain"/>
    <property type="match status" value="1"/>
</dbReference>
<dbReference type="InterPro" id="IPR036427">
    <property type="entry name" value="Bromodomain-like_sf"/>
</dbReference>